<dbReference type="Proteomes" id="UP000177171">
    <property type="component" value="Unassembled WGS sequence"/>
</dbReference>
<gene>
    <name evidence="1" type="ORF">A3G49_00590</name>
</gene>
<accession>A0A1G2LMZ0</accession>
<comment type="caution">
    <text evidence="1">The sequence shown here is derived from an EMBL/GenBank/DDBJ whole genome shotgun (WGS) entry which is preliminary data.</text>
</comment>
<evidence type="ECO:0000313" key="2">
    <source>
        <dbReference type="Proteomes" id="UP000177171"/>
    </source>
</evidence>
<dbReference type="AlphaFoldDB" id="A0A1G2LMZ0"/>
<protein>
    <submittedName>
        <fullName evidence="1">Uncharacterized protein</fullName>
    </submittedName>
</protein>
<organism evidence="1 2">
    <name type="scientific">Candidatus Sungbacteria bacterium RIFCSPLOWO2_12_FULL_41_11</name>
    <dbReference type="NCBI Taxonomy" id="1802286"/>
    <lineage>
        <taxon>Bacteria</taxon>
        <taxon>Candidatus Sungiibacteriota</taxon>
    </lineage>
</organism>
<dbReference type="EMBL" id="MHQY01000036">
    <property type="protein sequence ID" value="OHA12980.1"/>
    <property type="molecule type" value="Genomic_DNA"/>
</dbReference>
<evidence type="ECO:0000313" key="1">
    <source>
        <dbReference type="EMBL" id="OHA12980.1"/>
    </source>
</evidence>
<name>A0A1G2LMZ0_9BACT</name>
<proteinExistence type="predicted"/>
<reference evidence="1 2" key="1">
    <citation type="journal article" date="2016" name="Nat. Commun.">
        <title>Thousands of microbial genomes shed light on interconnected biogeochemical processes in an aquifer system.</title>
        <authorList>
            <person name="Anantharaman K."/>
            <person name="Brown C.T."/>
            <person name="Hug L.A."/>
            <person name="Sharon I."/>
            <person name="Castelle C.J."/>
            <person name="Probst A.J."/>
            <person name="Thomas B.C."/>
            <person name="Singh A."/>
            <person name="Wilkins M.J."/>
            <person name="Karaoz U."/>
            <person name="Brodie E.L."/>
            <person name="Williams K.H."/>
            <person name="Hubbard S.S."/>
            <person name="Banfield J.F."/>
        </authorList>
    </citation>
    <scope>NUCLEOTIDE SEQUENCE [LARGE SCALE GENOMIC DNA]</scope>
</reference>
<sequence>MEKIGIKEACSLLTICRGGDVKGTADELMWWMNNFKISLDQIGTTHAEVEGFIHSARIIEAKRELTFCRNYVRSGHPSHLWFLMEWFNLTCQELGTTNEEVRSFCDDDLCGKLIYYNDRIRKKC</sequence>